<dbReference type="AlphaFoldDB" id="A0AA37HXT2"/>
<sequence length="613" mass="67935">MDMNKKYSYLLVFVALLLMGCSDHLADDAGTSDSAFDASDIQVGSVQLTTDADGVTATTRATAAVDVDYLKAYLERGLPIRYSQELTPTAFQFANLQLTGDDYTITDWETETPAKWLYNGKHYFQSTAWPTAIIGATGDGTTFDAADQSGDNYTALSEALAISPSFQVSATVGKITIPYSHRMARVIAYILIDSTMNTTLKNYKVSSSGETTDADDPTNTGIRFKGVKVLNYLDSLSTNLSHGVNVYFPRWTSVKSVIPHYVGEFASYDHAGQTNLDDERFVYYYDSENKTYIFPSDAEAWNKAKASVDNQESQYEVFDLGGKVPVYDILVRPTYTAKDSVMYDELEDMASVAALTNSVEFELELENGLKYTKTVNIDLDMNKETVIYLRIGKEAVDYQATGQLKWEETVGSQAYYGLDNTAEFTLSQAGSSWQRAYTNTSNSVTTVADAHTYDKQYLSDTDWVSYFLQATEKGEHHGDYFILNSDVTIDVSELPADFVFTGHLDAQGHTITLTDSKNTGRTYIFDGINGEYNTVQESDETQVWEANVHKETYNGGTTYIWVPTIGWRAEVLNTAISGGRLYKSNAIVTGNVNNCSDASDDVINHTPTTLPTY</sequence>
<accession>A0AA37HXT2</accession>
<name>A0AA37HXT2_SEGBR</name>
<comment type="caution">
    <text evidence="2">The sequence shown here is derived from an EMBL/GenBank/DDBJ whole genome shotgun (WGS) entry which is preliminary data.</text>
</comment>
<keyword evidence="1" id="KW-0732">Signal</keyword>
<reference evidence="2" key="1">
    <citation type="submission" date="2021-08" db="EMBL/GenBank/DDBJ databases">
        <title>Prevotella lacticifex sp. nov., isolated from rumen of cow.</title>
        <authorList>
            <person name="Shinkai T."/>
            <person name="Ikeyama N."/>
            <person name="Kumagai M."/>
            <person name="Ohmori H."/>
            <person name="Sakamoto M."/>
            <person name="Ohkuma M."/>
            <person name="Mitsumori M."/>
        </authorList>
    </citation>
    <scope>NUCLEOTIDE SEQUENCE</scope>
    <source>
        <strain evidence="2">DSM 11371</strain>
    </source>
</reference>
<evidence type="ECO:0008006" key="4">
    <source>
        <dbReference type="Google" id="ProtNLM"/>
    </source>
</evidence>
<evidence type="ECO:0000256" key="1">
    <source>
        <dbReference type="SAM" id="SignalP"/>
    </source>
</evidence>
<organism evidence="2 3">
    <name type="scientific">Segatella bryantii</name>
    <name type="common">Prevotella bryantii</name>
    <dbReference type="NCBI Taxonomy" id="77095"/>
    <lineage>
        <taxon>Bacteria</taxon>
        <taxon>Pseudomonadati</taxon>
        <taxon>Bacteroidota</taxon>
        <taxon>Bacteroidia</taxon>
        <taxon>Bacteroidales</taxon>
        <taxon>Prevotellaceae</taxon>
        <taxon>Segatella</taxon>
    </lineage>
</organism>
<feature type="chain" id="PRO_5041442921" description="Fimbrillin family protein" evidence="1">
    <location>
        <begin position="27"/>
        <end position="613"/>
    </location>
</feature>
<feature type="signal peptide" evidence="1">
    <location>
        <begin position="1"/>
        <end position="26"/>
    </location>
</feature>
<dbReference type="Proteomes" id="UP000887043">
    <property type="component" value="Unassembled WGS sequence"/>
</dbReference>
<proteinExistence type="predicted"/>
<gene>
    <name evidence="2" type="ORF">PRRU23_22420</name>
</gene>
<dbReference type="EMBL" id="BPTR01000001">
    <property type="protein sequence ID" value="GJG28542.1"/>
    <property type="molecule type" value="Genomic_DNA"/>
</dbReference>
<protein>
    <recommendedName>
        <fullName evidence="4">Fimbrillin family protein</fullName>
    </recommendedName>
</protein>
<evidence type="ECO:0000313" key="3">
    <source>
        <dbReference type="Proteomes" id="UP000887043"/>
    </source>
</evidence>
<dbReference type="PROSITE" id="PS51257">
    <property type="entry name" value="PROKAR_LIPOPROTEIN"/>
    <property type="match status" value="1"/>
</dbReference>
<evidence type="ECO:0000313" key="2">
    <source>
        <dbReference type="EMBL" id="GJG28542.1"/>
    </source>
</evidence>